<dbReference type="Pfam" id="PF01177">
    <property type="entry name" value="Asp_Glu_race"/>
    <property type="match status" value="1"/>
</dbReference>
<evidence type="ECO:0000256" key="1">
    <source>
        <dbReference type="ARBA" id="ARBA00007847"/>
    </source>
</evidence>
<reference evidence="3" key="1">
    <citation type="submission" date="2020-10" db="EMBL/GenBank/DDBJ databases">
        <authorList>
            <person name="Gilroy R."/>
        </authorList>
    </citation>
    <scope>NUCLEOTIDE SEQUENCE</scope>
    <source>
        <strain evidence="3">15467</strain>
    </source>
</reference>
<organism evidence="3 4">
    <name type="scientific">Candidatus Egerieousia excrementavium</name>
    <dbReference type="NCBI Taxonomy" id="2840778"/>
    <lineage>
        <taxon>Bacteria</taxon>
        <taxon>Pseudomonadati</taxon>
        <taxon>Bacteroidota</taxon>
        <taxon>Bacteroidia</taxon>
        <taxon>Bacteroidales</taxon>
        <taxon>Candidatus Egerieousia</taxon>
    </lineage>
</organism>
<sequence length="231" mass="25558">MHTDKTLGVLGGMGPAATADFLRVLAEITPAETDQEHPRMIVYSHTVTPDRTTFILGKGPDPTEYIKDGLKTLIGWGADLLCVTCNTAHYFIDQFRSEISKPIVHIIDETIGEAAARSPQGAWLTATLGTMKTGLYQRHAQNSGYAFRIPSEPMQVEIHDVTDMVKAGRHREAGEKFRKIVERLWEIERLPIVGACTEIPIAYANTGLDPEMGISCLEALAKGCVRELYYK</sequence>
<dbReference type="PANTHER" id="PTHR21198">
    <property type="entry name" value="GLUTAMATE RACEMASE"/>
    <property type="match status" value="1"/>
</dbReference>
<dbReference type="InterPro" id="IPR001920">
    <property type="entry name" value="Asp/Glu_race"/>
</dbReference>
<dbReference type="InterPro" id="IPR015942">
    <property type="entry name" value="Asp/Glu/hydantoin_racemase"/>
</dbReference>
<dbReference type="InterPro" id="IPR004380">
    <property type="entry name" value="Asp_race"/>
</dbReference>
<gene>
    <name evidence="3" type="ORF">IAC68_07055</name>
</gene>
<evidence type="ECO:0000313" key="4">
    <source>
        <dbReference type="Proteomes" id="UP000823635"/>
    </source>
</evidence>
<comment type="caution">
    <text evidence="3">The sequence shown here is derived from an EMBL/GenBank/DDBJ whole genome shotgun (WGS) entry which is preliminary data.</text>
</comment>
<dbReference type="SUPFAM" id="SSF53681">
    <property type="entry name" value="Aspartate/glutamate racemase"/>
    <property type="match status" value="2"/>
</dbReference>
<keyword evidence="2" id="KW-0413">Isomerase</keyword>
<evidence type="ECO:0000313" key="3">
    <source>
        <dbReference type="EMBL" id="MBO8429669.1"/>
    </source>
</evidence>
<name>A0A9D9DKY9_9BACT</name>
<dbReference type="Proteomes" id="UP000823635">
    <property type="component" value="Unassembled WGS sequence"/>
</dbReference>
<accession>A0A9D9DKY9</accession>
<protein>
    <submittedName>
        <fullName evidence="3">Aspartate/glutamate racemase family protein</fullName>
    </submittedName>
</protein>
<dbReference type="Gene3D" id="3.40.50.1860">
    <property type="match status" value="2"/>
</dbReference>
<reference evidence="3" key="2">
    <citation type="journal article" date="2021" name="PeerJ">
        <title>Extensive microbial diversity within the chicken gut microbiome revealed by metagenomics and culture.</title>
        <authorList>
            <person name="Gilroy R."/>
            <person name="Ravi A."/>
            <person name="Getino M."/>
            <person name="Pursley I."/>
            <person name="Horton D.L."/>
            <person name="Alikhan N.F."/>
            <person name="Baker D."/>
            <person name="Gharbi K."/>
            <person name="Hall N."/>
            <person name="Watson M."/>
            <person name="Adriaenssens E.M."/>
            <person name="Foster-Nyarko E."/>
            <person name="Jarju S."/>
            <person name="Secka A."/>
            <person name="Antonio M."/>
            <person name="Oren A."/>
            <person name="Chaudhuri R.R."/>
            <person name="La Ragione R."/>
            <person name="Hildebrand F."/>
            <person name="Pallen M.J."/>
        </authorList>
    </citation>
    <scope>NUCLEOTIDE SEQUENCE</scope>
    <source>
        <strain evidence="3">15467</strain>
    </source>
</reference>
<dbReference type="PANTHER" id="PTHR21198:SF7">
    <property type="entry name" value="ASPARTATE-GLUTAMATE RACEMASE FAMILY"/>
    <property type="match status" value="1"/>
</dbReference>
<dbReference type="EMBL" id="JADINB010000150">
    <property type="protein sequence ID" value="MBO8429669.1"/>
    <property type="molecule type" value="Genomic_DNA"/>
</dbReference>
<dbReference type="NCBIfam" id="TIGR00035">
    <property type="entry name" value="asp_race"/>
    <property type="match status" value="1"/>
</dbReference>
<proteinExistence type="inferred from homology"/>
<evidence type="ECO:0000256" key="2">
    <source>
        <dbReference type="ARBA" id="ARBA00023235"/>
    </source>
</evidence>
<dbReference type="GO" id="GO:0047661">
    <property type="term" value="F:amino-acid racemase activity"/>
    <property type="evidence" value="ECO:0007669"/>
    <property type="project" value="InterPro"/>
</dbReference>
<dbReference type="AlphaFoldDB" id="A0A9D9DKY9"/>
<comment type="similarity">
    <text evidence="1">Belongs to the aspartate/glutamate racemases family.</text>
</comment>